<evidence type="ECO:0000313" key="11">
    <source>
        <dbReference type="Proteomes" id="UP001054902"/>
    </source>
</evidence>
<dbReference type="PROSITE" id="PS51144">
    <property type="entry name" value="ALPHA_CA_2"/>
    <property type="match status" value="1"/>
</dbReference>
<evidence type="ECO:0000256" key="8">
    <source>
        <dbReference type="SAM" id="SignalP"/>
    </source>
</evidence>
<name>A0AAD3CSH1_9STRA</name>
<evidence type="ECO:0000256" key="4">
    <source>
        <dbReference type="ARBA" id="ARBA00022833"/>
    </source>
</evidence>
<keyword evidence="4" id="KW-0862">Zinc</keyword>
<dbReference type="Pfam" id="PF00194">
    <property type="entry name" value="Carb_anhydrase"/>
    <property type="match status" value="1"/>
</dbReference>
<feature type="compositionally biased region" description="Polar residues" evidence="7">
    <location>
        <begin position="112"/>
        <end position="127"/>
    </location>
</feature>
<feature type="signal peptide" evidence="8">
    <location>
        <begin position="1"/>
        <end position="27"/>
    </location>
</feature>
<evidence type="ECO:0000256" key="5">
    <source>
        <dbReference type="ARBA" id="ARBA00023239"/>
    </source>
</evidence>
<comment type="similarity">
    <text evidence="1">Belongs to the alpha-carbonic anhydrase family.</text>
</comment>
<dbReference type="PANTHER" id="PTHR18952">
    <property type="entry name" value="CARBONIC ANHYDRASE"/>
    <property type="match status" value="1"/>
</dbReference>
<dbReference type="GO" id="GO:0008270">
    <property type="term" value="F:zinc ion binding"/>
    <property type="evidence" value="ECO:0007669"/>
    <property type="project" value="InterPro"/>
</dbReference>
<dbReference type="Proteomes" id="UP001054902">
    <property type="component" value="Unassembled WGS sequence"/>
</dbReference>
<feature type="chain" id="PRO_5041943625" description="carbonic anhydrase" evidence="8">
    <location>
        <begin position="28"/>
        <end position="599"/>
    </location>
</feature>
<keyword evidence="3" id="KW-0479">Metal-binding</keyword>
<dbReference type="SUPFAM" id="SSF51069">
    <property type="entry name" value="Carbonic anhydrase"/>
    <property type="match status" value="1"/>
</dbReference>
<evidence type="ECO:0000256" key="3">
    <source>
        <dbReference type="ARBA" id="ARBA00022723"/>
    </source>
</evidence>
<dbReference type="SMART" id="SM01057">
    <property type="entry name" value="Carb_anhydrase"/>
    <property type="match status" value="1"/>
</dbReference>
<protein>
    <recommendedName>
        <fullName evidence="2">carbonic anhydrase</fullName>
        <ecNumber evidence="2">4.2.1.1</ecNumber>
    </recommendedName>
</protein>
<organism evidence="10 11">
    <name type="scientific">Chaetoceros tenuissimus</name>
    <dbReference type="NCBI Taxonomy" id="426638"/>
    <lineage>
        <taxon>Eukaryota</taxon>
        <taxon>Sar</taxon>
        <taxon>Stramenopiles</taxon>
        <taxon>Ochrophyta</taxon>
        <taxon>Bacillariophyta</taxon>
        <taxon>Coscinodiscophyceae</taxon>
        <taxon>Chaetocerotophycidae</taxon>
        <taxon>Chaetocerotales</taxon>
        <taxon>Chaetocerotaceae</taxon>
        <taxon>Chaetoceros</taxon>
    </lineage>
</organism>
<feature type="compositionally biased region" description="Polar residues" evidence="7">
    <location>
        <begin position="449"/>
        <end position="486"/>
    </location>
</feature>
<keyword evidence="8" id="KW-0732">Signal</keyword>
<dbReference type="EC" id="4.2.1.1" evidence="2"/>
<accession>A0AAD3CSH1</accession>
<feature type="domain" description="Alpha-carbonic anhydrase" evidence="9">
    <location>
        <begin position="211"/>
        <end position="583"/>
    </location>
</feature>
<keyword evidence="5" id="KW-0456">Lyase</keyword>
<feature type="compositionally biased region" description="Low complexity" evidence="7">
    <location>
        <begin position="128"/>
        <end position="148"/>
    </location>
</feature>
<proteinExistence type="inferred from homology"/>
<evidence type="ECO:0000256" key="1">
    <source>
        <dbReference type="ARBA" id="ARBA00010718"/>
    </source>
</evidence>
<dbReference type="GO" id="GO:0004089">
    <property type="term" value="F:carbonate dehydratase activity"/>
    <property type="evidence" value="ECO:0007669"/>
    <property type="project" value="UniProtKB-EC"/>
</dbReference>
<evidence type="ECO:0000256" key="7">
    <source>
        <dbReference type="SAM" id="MobiDB-lite"/>
    </source>
</evidence>
<comment type="caution">
    <text evidence="10">The sequence shown here is derived from an EMBL/GenBank/DDBJ whole genome shotgun (WGS) entry which is preliminary data.</text>
</comment>
<sequence>MLKKRGFDYISLNALLLLAALFPFTHASTTSIHERRTQLETYASFQDPMKQIVVQPRAVFEFTNQPSSLPSLFPSTTTYPTKTPSSMPSSSPSSQPTLNPSKLPSSLPSISNQPSLFPSISTRPSNVPSTSMIPSLSPSSSSEPSNVPSTQFIHAIVPPKPSYYFSYNPRDINHGPGKARLKNYTFSEVISSGPWTIVQNKTIHYTEYEGNAWTSVKNSLERDYWSTFPLNRTLDNRCGSDPVRKQSPIDLCPSQVNYKCYEHHQIRNRGGDYNLTDEQVTMKILPSKLRIEYSRENAILNETKLRPPNGDFPHNWNGYIQATHIDIKIPSEHTICGKRYDGEYQIYFYHPLRRQPIVQSILIEVHPQNRSHLHFQKAIDEWQRLSDSRYLHCLNDTMSDDSLTEQDEEEDIEEERQWTHHIASRRLNESNFTDGNISTIAPSMGPLSHSPSTTPTNSKIASTSPTPVVALSNSPSFTNKPTSATKKSTARAKIRWNPFEPRIVNSIYFYGYTGSLTEPPCSEWIHWRVLDTPMQISSEQLTQLKEILFQQLDEDCQPSSYNWQESVARPIQSLNGRPLWQCTSSDYLSDEEKRSTDLT</sequence>
<comment type="catalytic activity">
    <reaction evidence="6">
        <text>hydrogencarbonate + H(+) = CO2 + H2O</text>
        <dbReference type="Rhea" id="RHEA:10748"/>
        <dbReference type="ChEBI" id="CHEBI:15377"/>
        <dbReference type="ChEBI" id="CHEBI:15378"/>
        <dbReference type="ChEBI" id="CHEBI:16526"/>
        <dbReference type="ChEBI" id="CHEBI:17544"/>
        <dbReference type="EC" id="4.2.1.1"/>
    </reaction>
</comment>
<evidence type="ECO:0000256" key="6">
    <source>
        <dbReference type="ARBA" id="ARBA00048348"/>
    </source>
</evidence>
<evidence type="ECO:0000313" key="10">
    <source>
        <dbReference type="EMBL" id="GFH50376.1"/>
    </source>
</evidence>
<keyword evidence="11" id="KW-1185">Reference proteome</keyword>
<dbReference type="InterPro" id="IPR001148">
    <property type="entry name" value="CA_dom"/>
</dbReference>
<feature type="compositionally biased region" description="Low complexity" evidence="7">
    <location>
        <begin position="71"/>
        <end position="111"/>
    </location>
</feature>
<feature type="region of interest" description="Disordered" evidence="7">
    <location>
        <begin position="71"/>
        <end position="148"/>
    </location>
</feature>
<dbReference type="EMBL" id="BLLK01000038">
    <property type="protein sequence ID" value="GFH50376.1"/>
    <property type="molecule type" value="Genomic_DNA"/>
</dbReference>
<dbReference type="InterPro" id="IPR023561">
    <property type="entry name" value="Carbonic_anhydrase_a-class"/>
</dbReference>
<gene>
    <name evidence="10" type="ORF">CTEN210_06852</name>
</gene>
<dbReference type="Gene3D" id="3.10.200.10">
    <property type="entry name" value="Alpha carbonic anhydrase"/>
    <property type="match status" value="2"/>
</dbReference>
<dbReference type="AlphaFoldDB" id="A0AAD3CSH1"/>
<evidence type="ECO:0000259" key="9">
    <source>
        <dbReference type="PROSITE" id="PS51144"/>
    </source>
</evidence>
<dbReference type="PANTHER" id="PTHR18952:SF265">
    <property type="entry name" value="CARBONIC ANHYDRASE"/>
    <property type="match status" value="1"/>
</dbReference>
<evidence type="ECO:0000256" key="2">
    <source>
        <dbReference type="ARBA" id="ARBA00012925"/>
    </source>
</evidence>
<reference evidence="10 11" key="1">
    <citation type="journal article" date="2021" name="Sci. Rep.">
        <title>The genome of the diatom Chaetoceros tenuissimus carries an ancient integrated fragment of an extant virus.</title>
        <authorList>
            <person name="Hongo Y."/>
            <person name="Kimura K."/>
            <person name="Takaki Y."/>
            <person name="Yoshida Y."/>
            <person name="Baba S."/>
            <person name="Kobayashi G."/>
            <person name="Nagasaki K."/>
            <person name="Hano T."/>
            <person name="Tomaru Y."/>
        </authorList>
    </citation>
    <scope>NUCLEOTIDE SEQUENCE [LARGE SCALE GENOMIC DNA]</scope>
    <source>
        <strain evidence="10 11">NIES-3715</strain>
    </source>
</reference>
<feature type="region of interest" description="Disordered" evidence="7">
    <location>
        <begin position="445"/>
        <end position="486"/>
    </location>
</feature>
<dbReference type="InterPro" id="IPR036398">
    <property type="entry name" value="CA_dom_sf"/>
</dbReference>